<feature type="domain" description="Chorismate-utilising enzyme C-terminal" evidence="1">
    <location>
        <begin position="2"/>
        <end position="164"/>
    </location>
</feature>
<dbReference type="Gene3D" id="3.60.120.10">
    <property type="entry name" value="Anthranilate synthase"/>
    <property type="match status" value="1"/>
</dbReference>
<sequence length="181" mass="19671">GSTEQKDIALATELLEDEKERAEHVMLIDLARNDLGRVCNYGSVELTDMMQVERYSHVMHIVSQVEGDLRADMDAFDLLAATFPAGTVSGAPKVRAMQIIATLEQNPRGPYAGVVGYIGFDGSMDTCIALRTLYVQDQWVTAQAGAGIVADSDPSNEYKETLDKVKAIALAVEQAEDGHHT</sequence>
<accession>A0A383CVU2</accession>
<dbReference type="InterPro" id="IPR005801">
    <property type="entry name" value="ADC_synthase"/>
</dbReference>
<gene>
    <name evidence="2" type="ORF">METZ01_LOCUS488879</name>
</gene>
<dbReference type="GO" id="GO:0000162">
    <property type="term" value="P:L-tryptophan biosynthetic process"/>
    <property type="evidence" value="ECO:0007669"/>
    <property type="project" value="TreeGrafter"/>
</dbReference>
<dbReference type="PRINTS" id="PR00095">
    <property type="entry name" value="ANTSNTHASEI"/>
</dbReference>
<dbReference type="SUPFAM" id="SSF56322">
    <property type="entry name" value="ADC synthase"/>
    <property type="match status" value="1"/>
</dbReference>
<dbReference type="PANTHER" id="PTHR11236">
    <property type="entry name" value="AMINOBENZOATE/ANTHRANILATE SYNTHASE"/>
    <property type="match status" value="1"/>
</dbReference>
<evidence type="ECO:0000259" key="1">
    <source>
        <dbReference type="Pfam" id="PF00425"/>
    </source>
</evidence>
<evidence type="ECO:0000313" key="2">
    <source>
        <dbReference type="EMBL" id="SVE36025.1"/>
    </source>
</evidence>
<dbReference type="Pfam" id="PF00425">
    <property type="entry name" value="Chorismate_bind"/>
    <property type="match status" value="1"/>
</dbReference>
<dbReference type="EMBL" id="UINC01211920">
    <property type="protein sequence ID" value="SVE36025.1"/>
    <property type="molecule type" value="Genomic_DNA"/>
</dbReference>
<proteinExistence type="predicted"/>
<feature type="non-terminal residue" evidence="2">
    <location>
        <position position="1"/>
    </location>
</feature>
<organism evidence="2">
    <name type="scientific">marine metagenome</name>
    <dbReference type="NCBI Taxonomy" id="408172"/>
    <lineage>
        <taxon>unclassified sequences</taxon>
        <taxon>metagenomes</taxon>
        <taxon>ecological metagenomes</taxon>
    </lineage>
</organism>
<name>A0A383CVU2_9ZZZZ</name>
<dbReference type="AlphaFoldDB" id="A0A383CVU2"/>
<dbReference type="InterPro" id="IPR015890">
    <property type="entry name" value="Chorismate_C"/>
</dbReference>
<dbReference type="InterPro" id="IPR019999">
    <property type="entry name" value="Anth_synth_I-like"/>
</dbReference>
<dbReference type="PANTHER" id="PTHR11236:SF9">
    <property type="entry name" value="ANTHRANILATE SYNTHASE COMPONENT 1"/>
    <property type="match status" value="1"/>
</dbReference>
<reference evidence="2" key="1">
    <citation type="submission" date="2018-05" db="EMBL/GenBank/DDBJ databases">
        <authorList>
            <person name="Lanie J.A."/>
            <person name="Ng W.-L."/>
            <person name="Kazmierczak K.M."/>
            <person name="Andrzejewski T.M."/>
            <person name="Davidsen T.M."/>
            <person name="Wayne K.J."/>
            <person name="Tettelin H."/>
            <person name="Glass J.I."/>
            <person name="Rusch D."/>
            <person name="Podicherti R."/>
            <person name="Tsui H.-C.T."/>
            <person name="Winkler M.E."/>
        </authorList>
    </citation>
    <scope>NUCLEOTIDE SEQUENCE</scope>
</reference>
<protein>
    <recommendedName>
        <fullName evidence="1">Chorismate-utilising enzyme C-terminal domain-containing protein</fullName>
    </recommendedName>
</protein>